<feature type="domain" description="Trichome birefringence-like C-terminal" evidence="8">
    <location>
        <begin position="134"/>
        <end position="319"/>
    </location>
</feature>
<evidence type="ECO:0000256" key="6">
    <source>
        <dbReference type="ARBA" id="ARBA00023136"/>
    </source>
</evidence>
<evidence type="ECO:0000259" key="8">
    <source>
        <dbReference type="Pfam" id="PF13839"/>
    </source>
</evidence>
<dbReference type="InterPro" id="IPR026057">
    <property type="entry name" value="TBL_C"/>
</dbReference>
<keyword evidence="11" id="KW-1185">Reference proteome</keyword>
<reference evidence="10" key="1">
    <citation type="submission" date="2021-01" db="UniProtKB">
        <authorList>
            <consortium name="EnsemblPlants"/>
        </authorList>
    </citation>
    <scope>IDENTIFICATION</scope>
</reference>
<dbReference type="OMA" id="ISREWIN"/>
<dbReference type="Pfam" id="PF14416">
    <property type="entry name" value="PMR5N"/>
    <property type="match status" value="1"/>
</dbReference>
<dbReference type="InterPro" id="IPR029962">
    <property type="entry name" value="TBL"/>
</dbReference>
<evidence type="ECO:0000313" key="10">
    <source>
        <dbReference type="EnsemblPlants" id="Kaladp0071s0333.1.v1.1"/>
    </source>
</evidence>
<evidence type="ECO:0000256" key="1">
    <source>
        <dbReference type="ARBA" id="ARBA00004167"/>
    </source>
</evidence>
<feature type="transmembrane region" description="Helical" evidence="7">
    <location>
        <begin position="37"/>
        <end position="58"/>
    </location>
</feature>
<dbReference type="Gramene" id="Kaladp0071s0333.1.v1.1">
    <property type="protein sequence ID" value="Kaladp0071s0333.1.v1.1"/>
    <property type="gene ID" value="Kaladp0071s0333.v1.1"/>
</dbReference>
<dbReference type="GO" id="GO:0016020">
    <property type="term" value="C:membrane"/>
    <property type="evidence" value="ECO:0007669"/>
    <property type="project" value="UniProtKB-SubCell"/>
</dbReference>
<comment type="similarity">
    <text evidence="2">Belongs to the PC-esterase family. TBL subfamily.</text>
</comment>
<keyword evidence="6 7" id="KW-0472">Membrane</keyword>
<keyword evidence="4" id="KW-0735">Signal-anchor</keyword>
<evidence type="ECO:0000259" key="9">
    <source>
        <dbReference type="Pfam" id="PF14416"/>
    </source>
</evidence>
<evidence type="ECO:0000313" key="11">
    <source>
        <dbReference type="Proteomes" id="UP000594263"/>
    </source>
</evidence>
<dbReference type="InterPro" id="IPR025846">
    <property type="entry name" value="TBL_N"/>
</dbReference>
<keyword evidence="3 7" id="KW-0812">Transmembrane</keyword>
<evidence type="ECO:0008006" key="12">
    <source>
        <dbReference type="Google" id="ProtNLM"/>
    </source>
</evidence>
<keyword evidence="5 7" id="KW-1133">Transmembrane helix</keyword>
<name>A0A7N0UMH0_KALFE</name>
<feature type="domain" description="Trichome birefringence-like N-terminal" evidence="9">
    <location>
        <begin position="81"/>
        <end position="133"/>
    </location>
</feature>
<dbReference type="PANTHER" id="PTHR32285:SF34">
    <property type="entry name" value="PROTEIN TRICHOME BEREFRINGENCE-LIKE 7"/>
    <property type="match status" value="1"/>
</dbReference>
<dbReference type="GO" id="GO:0005794">
    <property type="term" value="C:Golgi apparatus"/>
    <property type="evidence" value="ECO:0007669"/>
    <property type="project" value="TreeGrafter"/>
</dbReference>
<evidence type="ECO:0000256" key="5">
    <source>
        <dbReference type="ARBA" id="ARBA00022989"/>
    </source>
</evidence>
<proteinExistence type="inferred from homology"/>
<organism evidence="10 11">
    <name type="scientific">Kalanchoe fedtschenkoi</name>
    <name type="common">Lavender scallops</name>
    <name type="synonym">South American air plant</name>
    <dbReference type="NCBI Taxonomy" id="63787"/>
    <lineage>
        <taxon>Eukaryota</taxon>
        <taxon>Viridiplantae</taxon>
        <taxon>Streptophyta</taxon>
        <taxon>Embryophyta</taxon>
        <taxon>Tracheophyta</taxon>
        <taxon>Spermatophyta</taxon>
        <taxon>Magnoliopsida</taxon>
        <taxon>eudicotyledons</taxon>
        <taxon>Gunneridae</taxon>
        <taxon>Pentapetalae</taxon>
        <taxon>Saxifragales</taxon>
        <taxon>Crassulaceae</taxon>
        <taxon>Kalanchoe</taxon>
    </lineage>
</organism>
<dbReference type="Pfam" id="PF13839">
    <property type="entry name" value="PC-Esterase"/>
    <property type="match status" value="1"/>
</dbReference>
<dbReference type="AlphaFoldDB" id="A0A7N0UMH0"/>
<evidence type="ECO:0000256" key="3">
    <source>
        <dbReference type="ARBA" id="ARBA00022692"/>
    </source>
</evidence>
<sequence>MTNSFGRNTSFSRRPLACSISSPQATRKTRIFRPIHAFVVFGAFITFLSAISSGYVYVLPNLTQAFHGYNISSNFTTSNADCNIFYGRWVQDNRYPMYDASECPFVERGFNCLGNGRPDTDYLRWRWKPDNCEIPVLDVQSALVKLRNKRIVFVGDSMSRTQWESLICMLMSGVKDRTSVYEINRNKITKRIRFLGVRFSSFNLSVDFYRSVYLVRHGWIPKHAPKRVRSALKLDELDNISLEWVNSDVLIFNTGQWWVPGKLFDTGCYFQVGGSLKLGLSIPGAFRIALDTWASWVDSNIDTNRTSVFFRTFEPSHWRYLLIHL</sequence>
<dbReference type="Proteomes" id="UP000594263">
    <property type="component" value="Unplaced"/>
</dbReference>
<evidence type="ECO:0000256" key="4">
    <source>
        <dbReference type="ARBA" id="ARBA00022968"/>
    </source>
</evidence>
<accession>A0A7N0UMH0</accession>
<evidence type="ECO:0000256" key="2">
    <source>
        <dbReference type="ARBA" id="ARBA00007727"/>
    </source>
</evidence>
<comment type="subcellular location">
    <subcellularLocation>
        <location evidence="1">Membrane</location>
        <topology evidence="1">Single-pass membrane protein</topology>
    </subcellularLocation>
</comment>
<evidence type="ECO:0000256" key="7">
    <source>
        <dbReference type="SAM" id="Phobius"/>
    </source>
</evidence>
<dbReference type="PANTHER" id="PTHR32285">
    <property type="entry name" value="PROTEIN TRICHOME BIREFRINGENCE-LIKE 9-RELATED"/>
    <property type="match status" value="1"/>
</dbReference>
<protein>
    <recommendedName>
        <fullName evidence="12">Trichome birefringence-like N-terminal domain-containing protein</fullName>
    </recommendedName>
</protein>
<dbReference type="EnsemblPlants" id="Kaladp0071s0333.1.v1.1">
    <property type="protein sequence ID" value="Kaladp0071s0333.1.v1.1"/>
    <property type="gene ID" value="Kaladp0071s0333.v1.1"/>
</dbReference>
<dbReference type="GO" id="GO:0016413">
    <property type="term" value="F:O-acetyltransferase activity"/>
    <property type="evidence" value="ECO:0007669"/>
    <property type="project" value="InterPro"/>
</dbReference>